<evidence type="ECO:0000256" key="1">
    <source>
        <dbReference type="ARBA" id="ARBA00022723"/>
    </source>
</evidence>
<comment type="caution">
    <text evidence="4">The sequence shown here is derived from an EMBL/GenBank/DDBJ whole genome shotgun (WGS) entry which is preliminary data.</text>
</comment>
<keyword evidence="2" id="KW-0560">Oxidoreductase</keyword>
<keyword evidence="5" id="KW-1185">Reference proteome</keyword>
<dbReference type="Proteomes" id="UP001430848">
    <property type="component" value="Unassembled WGS sequence"/>
</dbReference>
<dbReference type="PANTHER" id="PTHR30004">
    <property type="entry name" value="4-HYDROXYTHREONINE-4-PHOSPHATE DEHYDROGENASE"/>
    <property type="match status" value="1"/>
</dbReference>
<evidence type="ECO:0008006" key="6">
    <source>
        <dbReference type="Google" id="ProtNLM"/>
    </source>
</evidence>
<sequence length="376" mass="39867">MAVPSQLQNRRPRVAVTLGDPAGIGPEIIAKLLSNTKNTQNADIFLLADQSELEDAIKAAGGVEVPISPTAGPDGVQLLDDMSASSFGTIPTQQTSKAAGQRTIHQLRRAVELARNGQVDAIVFAPLNKSSLKAAGMHEEDELRWFAKQLSFAGTTSEINICGDLWTARVTSHVGIEKVAGLVTKESTLKAIELLHRLRWESGIETPRLAVCALNPHNGECGNFGRHEIDHIRPAVEAAWEKGIAAEGPFPCDTIFLKRGQYDGIVTMYHDQGQIAMKLLGFDGGVTVQGGLPVVIATPAHGTAFDIVGKNAASPVSTQNAFDVAVTMASRRLQRGVEAGGTQVSAVSSVEHRLPGNVSEKGLGRVSVHDSIPAFG</sequence>
<dbReference type="PANTHER" id="PTHR30004:SF3">
    <property type="entry name" value="4-HYDROXYTHREONINE-4-PHOSPHATE DEHYDROGENASE 2-RELATED"/>
    <property type="match status" value="1"/>
</dbReference>
<dbReference type="InterPro" id="IPR005255">
    <property type="entry name" value="PdxA_fam"/>
</dbReference>
<dbReference type="EMBL" id="JAKNSF020000071">
    <property type="protein sequence ID" value="KAK7721457.1"/>
    <property type="molecule type" value="Genomic_DNA"/>
</dbReference>
<organism evidence="4 5">
    <name type="scientific">Diaporthe eres</name>
    <name type="common">Phomopsis oblonga</name>
    <dbReference type="NCBI Taxonomy" id="83184"/>
    <lineage>
        <taxon>Eukaryota</taxon>
        <taxon>Fungi</taxon>
        <taxon>Dikarya</taxon>
        <taxon>Ascomycota</taxon>
        <taxon>Pezizomycotina</taxon>
        <taxon>Sordariomycetes</taxon>
        <taxon>Sordariomycetidae</taxon>
        <taxon>Diaporthales</taxon>
        <taxon>Diaporthaceae</taxon>
        <taxon>Diaporthe</taxon>
        <taxon>Diaporthe eres species complex</taxon>
    </lineage>
</organism>
<dbReference type="Pfam" id="PF04166">
    <property type="entry name" value="PdxA"/>
    <property type="match status" value="1"/>
</dbReference>
<dbReference type="Gene3D" id="3.40.718.10">
    <property type="entry name" value="Isopropylmalate Dehydrogenase"/>
    <property type="match status" value="1"/>
</dbReference>
<evidence type="ECO:0000313" key="4">
    <source>
        <dbReference type="EMBL" id="KAK7721457.1"/>
    </source>
</evidence>
<evidence type="ECO:0000256" key="3">
    <source>
        <dbReference type="ARBA" id="ARBA00023027"/>
    </source>
</evidence>
<reference evidence="4 5" key="1">
    <citation type="submission" date="2024-02" db="EMBL/GenBank/DDBJ databases">
        <title>De novo assembly and annotation of 12 fungi associated with fruit tree decline syndrome in Ontario, Canada.</title>
        <authorList>
            <person name="Sulman M."/>
            <person name="Ellouze W."/>
            <person name="Ilyukhin E."/>
        </authorList>
    </citation>
    <scope>NUCLEOTIDE SEQUENCE [LARGE SCALE GENOMIC DNA]</scope>
    <source>
        <strain evidence="4 5">M169</strain>
    </source>
</reference>
<name>A0ABR1NZH3_DIAER</name>
<accession>A0ABR1NZH3</accession>
<evidence type="ECO:0000256" key="2">
    <source>
        <dbReference type="ARBA" id="ARBA00023002"/>
    </source>
</evidence>
<evidence type="ECO:0000313" key="5">
    <source>
        <dbReference type="Proteomes" id="UP001430848"/>
    </source>
</evidence>
<keyword evidence="1" id="KW-0479">Metal-binding</keyword>
<dbReference type="SUPFAM" id="SSF53659">
    <property type="entry name" value="Isocitrate/Isopropylmalate dehydrogenase-like"/>
    <property type="match status" value="1"/>
</dbReference>
<keyword evidence="3" id="KW-0520">NAD</keyword>
<proteinExistence type="predicted"/>
<gene>
    <name evidence="4" type="ORF">SLS63_009571</name>
</gene>
<protein>
    <recommendedName>
        <fullName evidence="6">4-hydroxythreonine-4-phosphate dehydrogenase</fullName>
    </recommendedName>
</protein>